<keyword evidence="3" id="KW-1185">Reference proteome</keyword>
<feature type="transmembrane region" description="Helical" evidence="1">
    <location>
        <begin position="140"/>
        <end position="157"/>
    </location>
</feature>
<feature type="transmembrane region" description="Helical" evidence="1">
    <location>
        <begin position="109"/>
        <end position="128"/>
    </location>
</feature>
<proteinExistence type="predicted"/>
<evidence type="ECO:0000313" key="3">
    <source>
        <dbReference type="Proteomes" id="UP001595907"/>
    </source>
</evidence>
<keyword evidence="1" id="KW-0472">Membrane</keyword>
<dbReference type="RefSeq" id="WP_379710638.1">
    <property type="nucleotide sequence ID" value="NZ_JBHSCZ010000003.1"/>
</dbReference>
<accession>A0ABV8QVI2</accession>
<feature type="transmembrane region" description="Helical" evidence="1">
    <location>
        <begin position="343"/>
        <end position="368"/>
    </location>
</feature>
<protein>
    <recommendedName>
        <fullName evidence="4">Glycosyltransferase RgtA/B/C/D-like domain-containing protein</fullName>
    </recommendedName>
</protein>
<evidence type="ECO:0000313" key="2">
    <source>
        <dbReference type="EMBL" id="MFC4263702.1"/>
    </source>
</evidence>
<dbReference type="Proteomes" id="UP001595907">
    <property type="component" value="Unassembled WGS sequence"/>
</dbReference>
<feature type="transmembrane region" description="Helical" evidence="1">
    <location>
        <begin position="311"/>
        <end position="331"/>
    </location>
</feature>
<reference evidence="3" key="1">
    <citation type="journal article" date="2019" name="Int. J. Syst. Evol. Microbiol.">
        <title>The Global Catalogue of Microorganisms (GCM) 10K type strain sequencing project: providing services to taxonomists for standard genome sequencing and annotation.</title>
        <authorList>
            <consortium name="The Broad Institute Genomics Platform"/>
            <consortium name="The Broad Institute Genome Sequencing Center for Infectious Disease"/>
            <person name="Wu L."/>
            <person name="Ma J."/>
        </authorList>
    </citation>
    <scope>NUCLEOTIDE SEQUENCE [LARGE SCALE GENOMIC DNA]</scope>
    <source>
        <strain evidence="3">CECT 8289</strain>
    </source>
</reference>
<dbReference type="EMBL" id="JBHSCZ010000003">
    <property type="protein sequence ID" value="MFC4263702.1"/>
    <property type="molecule type" value="Genomic_DNA"/>
</dbReference>
<feature type="transmembrane region" description="Helical" evidence="1">
    <location>
        <begin position="163"/>
        <end position="180"/>
    </location>
</feature>
<feature type="transmembrane region" description="Helical" evidence="1">
    <location>
        <begin position="189"/>
        <end position="219"/>
    </location>
</feature>
<organism evidence="2 3">
    <name type="scientific">Ferruginibacter yonginensis</name>
    <dbReference type="NCBI Taxonomy" id="1310416"/>
    <lineage>
        <taxon>Bacteria</taxon>
        <taxon>Pseudomonadati</taxon>
        <taxon>Bacteroidota</taxon>
        <taxon>Chitinophagia</taxon>
        <taxon>Chitinophagales</taxon>
        <taxon>Chitinophagaceae</taxon>
        <taxon>Ferruginibacter</taxon>
    </lineage>
</organism>
<gene>
    <name evidence="2" type="ORF">ACFOWM_12475</name>
</gene>
<feature type="transmembrane region" description="Helical" evidence="1">
    <location>
        <begin position="12"/>
        <end position="36"/>
    </location>
</feature>
<evidence type="ECO:0000256" key="1">
    <source>
        <dbReference type="SAM" id="Phobius"/>
    </source>
</evidence>
<comment type="caution">
    <text evidence="2">The sequence shown here is derived from an EMBL/GenBank/DDBJ whole genome shotgun (WGS) entry which is preliminary data.</text>
</comment>
<feature type="transmembrane region" description="Helical" evidence="1">
    <location>
        <begin position="225"/>
        <end position="244"/>
    </location>
</feature>
<evidence type="ECO:0008006" key="4">
    <source>
        <dbReference type="Google" id="ProtNLM"/>
    </source>
</evidence>
<keyword evidence="1" id="KW-0812">Transmembrane</keyword>
<sequence length="400" mass="46349">MRFVKNSFLPIRLIAGLFAVKILVGLLIGFINGYFFNHQTDYDSYNNFGIIEYDNLLHHPNIFFTDIFKSNYTEYGAFFGSKGSYWNDLRTNILFKFLGFCNILSGGNYYINSLFFNTIAFLGHVALYRVFIHVYPTKRWSCLFGCFLLPSTLYFSSGIHKDLMVFTALGIFCYCLYFMVQYGISNKKLIYCIICFLGILFIRNFIAVLILPISIAYIISIKKKWQPWYVLGTLIIMAFLLIIFTQQFVPSANPLAVVTSKQAAFLDLERANSQYNVALLNGSLMSFIKATPTAVRHAFFSPLPNEFPVKMLNGFTIEMIIYWLLMLLLVWQGKKYNNPNTFVFFMVWFAVFVFLFTGYISTAAGALVRYRSIYLPFFITPILCNIQWPNFLNDHTNFSR</sequence>
<name>A0ABV8QVI2_9BACT</name>
<keyword evidence="1" id="KW-1133">Transmembrane helix</keyword>